<dbReference type="InterPro" id="IPR050415">
    <property type="entry name" value="MRET"/>
</dbReference>
<dbReference type="InterPro" id="IPR017938">
    <property type="entry name" value="Riboflavin_synthase-like_b-brl"/>
</dbReference>
<evidence type="ECO:0000313" key="11">
    <source>
        <dbReference type="EMBL" id="SHE56062.1"/>
    </source>
</evidence>
<dbReference type="CDD" id="cd00207">
    <property type="entry name" value="fer2"/>
    <property type="match status" value="1"/>
</dbReference>
<dbReference type="GO" id="GO:0046872">
    <property type="term" value="F:metal ion binding"/>
    <property type="evidence" value="ECO:0007669"/>
    <property type="project" value="UniProtKB-KW"/>
</dbReference>
<proteinExistence type="predicted"/>
<dbReference type="PROSITE" id="PS00197">
    <property type="entry name" value="2FE2S_FER_1"/>
    <property type="match status" value="1"/>
</dbReference>
<dbReference type="GO" id="GO:0051537">
    <property type="term" value="F:2 iron, 2 sulfur cluster binding"/>
    <property type="evidence" value="ECO:0007669"/>
    <property type="project" value="UniProtKB-KW"/>
</dbReference>
<evidence type="ECO:0000259" key="9">
    <source>
        <dbReference type="PROSITE" id="PS51085"/>
    </source>
</evidence>
<dbReference type="PRINTS" id="PR00371">
    <property type="entry name" value="FPNCR"/>
</dbReference>
<dbReference type="Proteomes" id="UP000184295">
    <property type="component" value="Unassembled WGS sequence"/>
</dbReference>
<dbReference type="PRINTS" id="PR00410">
    <property type="entry name" value="PHEHYDRXLASE"/>
</dbReference>
<feature type="domain" description="2Fe-2S ferredoxin-type" evidence="9">
    <location>
        <begin position="266"/>
        <end position="358"/>
    </location>
</feature>
<dbReference type="InterPro" id="IPR001041">
    <property type="entry name" value="2Fe-2S_ferredoxin-type"/>
</dbReference>
<keyword evidence="5" id="KW-0274">FAD</keyword>
<dbReference type="PROSITE" id="PS51085">
    <property type="entry name" value="2FE2S_FER_2"/>
    <property type="match status" value="1"/>
</dbReference>
<name>A0A1M4UH11_9ACTN</name>
<keyword evidence="3" id="KW-0001">2Fe-2S</keyword>
<reference evidence="12" key="1">
    <citation type="submission" date="2016-11" db="EMBL/GenBank/DDBJ databases">
        <authorList>
            <person name="Varghese N."/>
            <person name="Submissions S."/>
        </authorList>
    </citation>
    <scope>NUCLEOTIDE SEQUENCE [LARGE SCALE GENOMIC DNA]</scope>
    <source>
        <strain evidence="12">DSM 19514</strain>
    </source>
</reference>
<dbReference type="OrthoDB" id="9796486at2"/>
<dbReference type="AlphaFoldDB" id="A0A1M4UH11"/>
<dbReference type="InterPro" id="IPR006058">
    <property type="entry name" value="2Fe2S_fd_BS"/>
</dbReference>
<dbReference type="Pfam" id="PF00111">
    <property type="entry name" value="Fer2"/>
    <property type="match status" value="1"/>
</dbReference>
<dbReference type="SUPFAM" id="SSF63380">
    <property type="entry name" value="Riboflavin synthase domain-like"/>
    <property type="match status" value="1"/>
</dbReference>
<dbReference type="InterPro" id="IPR001709">
    <property type="entry name" value="Flavoprot_Pyr_Nucl_cyt_Rdtase"/>
</dbReference>
<evidence type="ECO:0000313" key="12">
    <source>
        <dbReference type="Proteomes" id="UP000184295"/>
    </source>
</evidence>
<dbReference type="SUPFAM" id="SSF52343">
    <property type="entry name" value="Ferredoxin reductase-like, C-terminal NADP-linked domain"/>
    <property type="match status" value="1"/>
</dbReference>
<keyword evidence="8" id="KW-0411">Iron-sulfur</keyword>
<dbReference type="Gene3D" id="3.10.20.30">
    <property type="match status" value="1"/>
</dbReference>
<comment type="cofactor">
    <cofactor evidence="1">
        <name>FAD</name>
        <dbReference type="ChEBI" id="CHEBI:57692"/>
    </cofactor>
</comment>
<evidence type="ECO:0000256" key="2">
    <source>
        <dbReference type="ARBA" id="ARBA00022630"/>
    </source>
</evidence>
<dbReference type="Pfam" id="PF00175">
    <property type="entry name" value="NAD_binding_1"/>
    <property type="match status" value="1"/>
</dbReference>
<dbReference type="InterPro" id="IPR036010">
    <property type="entry name" value="2Fe-2S_ferredoxin-like_sf"/>
</dbReference>
<keyword evidence="2" id="KW-0285">Flavoprotein</keyword>
<dbReference type="InterPro" id="IPR017927">
    <property type="entry name" value="FAD-bd_FR_type"/>
</dbReference>
<dbReference type="InterPro" id="IPR039261">
    <property type="entry name" value="FNR_nucleotide-bd"/>
</dbReference>
<dbReference type="Gene3D" id="2.40.30.10">
    <property type="entry name" value="Translation factors"/>
    <property type="match status" value="1"/>
</dbReference>
<keyword evidence="7" id="KW-0408">Iron</keyword>
<dbReference type="InterPro" id="IPR001433">
    <property type="entry name" value="OxRdtase_FAD/NAD-bd"/>
</dbReference>
<dbReference type="EMBL" id="FQUL01000010">
    <property type="protein sequence ID" value="SHE56062.1"/>
    <property type="molecule type" value="Genomic_DNA"/>
</dbReference>
<evidence type="ECO:0000259" key="10">
    <source>
        <dbReference type="PROSITE" id="PS51384"/>
    </source>
</evidence>
<evidence type="ECO:0000256" key="7">
    <source>
        <dbReference type="ARBA" id="ARBA00023004"/>
    </source>
</evidence>
<gene>
    <name evidence="11" type="ORF">SAMN02745225_00975</name>
</gene>
<dbReference type="SUPFAM" id="SSF54292">
    <property type="entry name" value="2Fe-2S ferredoxin-like"/>
    <property type="match status" value="1"/>
</dbReference>
<organism evidence="11 12">
    <name type="scientific">Ferrithrix thermotolerans DSM 19514</name>
    <dbReference type="NCBI Taxonomy" id="1121881"/>
    <lineage>
        <taxon>Bacteria</taxon>
        <taxon>Bacillati</taxon>
        <taxon>Actinomycetota</taxon>
        <taxon>Acidimicrobiia</taxon>
        <taxon>Acidimicrobiales</taxon>
        <taxon>Acidimicrobiaceae</taxon>
        <taxon>Ferrithrix</taxon>
    </lineage>
</organism>
<accession>A0A1M4UH11</accession>
<evidence type="ECO:0000256" key="3">
    <source>
        <dbReference type="ARBA" id="ARBA00022714"/>
    </source>
</evidence>
<dbReference type="PANTHER" id="PTHR47354:SF8">
    <property type="entry name" value="1,2-PHENYLACETYL-COA EPOXIDASE, SUBUNIT E"/>
    <property type="match status" value="1"/>
</dbReference>
<dbReference type="STRING" id="1121881.SAMN02745225_00975"/>
<dbReference type="InterPro" id="IPR012675">
    <property type="entry name" value="Beta-grasp_dom_sf"/>
</dbReference>
<keyword evidence="4" id="KW-0479">Metal-binding</keyword>
<evidence type="ECO:0000256" key="5">
    <source>
        <dbReference type="ARBA" id="ARBA00022827"/>
    </source>
</evidence>
<dbReference type="CDD" id="cd06214">
    <property type="entry name" value="PA_degradation_oxidoreductase_like"/>
    <property type="match status" value="1"/>
</dbReference>
<dbReference type="RefSeq" id="WP_072789396.1">
    <property type="nucleotide sequence ID" value="NZ_FQUL01000010.1"/>
</dbReference>
<feature type="domain" description="FAD-binding FR-type" evidence="10">
    <location>
        <begin position="3"/>
        <end position="107"/>
    </location>
</feature>
<evidence type="ECO:0000256" key="8">
    <source>
        <dbReference type="ARBA" id="ARBA00023014"/>
    </source>
</evidence>
<dbReference type="Pfam" id="PF00970">
    <property type="entry name" value="FAD_binding_6"/>
    <property type="match status" value="1"/>
</dbReference>
<dbReference type="PANTHER" id="PTHR47354">
    <property type="entry name" value="NADH OXIDOREDUCTASE HCR"/>
    <property type="match status" value="1"/>
</dbReference>
<keyword evidence="6" id="KW-0560">Oxidoreductase</keyword>
<sequence length="358" mass="40155">MRSQFYPLEIESLHKITKDSISIRFKVPESLRERFAYLAGQHINLRVFISGEELRRSYSLHRAPHENSLEIAIKKVPGGKVSGWIFDSLEPGMTVDVMTPEGELYLKDATSTKSVLALASGSGITPILSIVKSYLWQISHGKVALIYGNRDLMSMMFREEILGLKNRYIDRFSFLPVFSRQRTDTEIMQGRIDGQRLKDIEALYGTLSQFDAVLLCGPFDMIESLTLELISLGVDRGKIYYERFGTPQDSRHADHTTTTQVEVKGSSVGVTLDGLEHTLEFDPGSSSILDVGIAYGLDLPYSCKNGVCSTCKAKVYEGKVVMKQNYALTEEEIHKGFVLTCQSVPVTEKVVLSYDVRQ</sequence>
<evidence type="ECO:0000256" key="4">
    <source>
        <dbReference type="ARBA" id="ARBA00022723"/>
    </source>
</evidence>
<dbReference type="PROSITE" id="PS51384">
    <property type="entry name" value="FAD_FR"/>
    <property type="match status" value="1"/>
</dbReference>
<keyword evidence="12" id="KW-1185">Reference proteome</keyword>
<dbReference type="GO" id="GO:0050660">
    <property type="term" value="F:flavin adenine dinucleotide binding"/>
    <property type="evidence" value="ECO:0007669"/>
    <property type="project" value="TreeGrafter"/>
</dbReference>
<protein>
    <submittedName>
        <fullName evidence="11">Ring-1,2-phenylacetyl-CoA epoxidase subunit PaaE</fullName>
    </submittedName>
</protein>
<evidence type="ECO:0000256" key="6">
    <source>
        <dbReference type="ARBA" id="ARBA00023002"/>
    </source>
</evidence>
<dbReference type="InterPro" id="IPR008333">
    <property type="entry name" value="Cbr1-like_FAD-bd_dom"/>
</dbReference>
<evidence type="ECO:0000256" key="1">
    <source>
        <dbReference type="ARBA" id="ARBA00001974"/>
    </source>
</evidence>
<dbReference type="GO" id="GO:0016491">
    <property type="term" value="F:oxidoreductase activity"/>
    <property type="evidence" value="ECO:0007669"/>
    <property type="project" value="UniProtKB-KW"/>
</dbReference>
<dbReference type="Gene3D" id="3.40.50.80">
    <property type="entry name" value="Nucleotide-binding domain of ferredoxin-NADP reductase (FNR) module"/>
    <property type="match status" value="1"/>
</dbReference>